<protein>
    <recommendedName>
        <fullName evidence="1">Glycerol uptake operon antiterminator regulatory protein</fullName>
    </recommendedName>
</protein>
<reference evidence="2 3" key="1">
    <citation type="submission" date="2023-01" db="EMBL/GenBank/DDBJ databases">
        <title>Bacillus changyiensis sp. nov., isolated from a coastal deposit.</title>
        <authorList>
            <person name="Xiao G."/>
            <person name="Lai Q."/>
            <person name="Hu Z."/>
            <person name="Shao Z."/>
        </authorList>
    </citation>
    <scope>NUCLEOTIDE SEQUENCE [LARGE SCALE GENOMIC DNA]</scope>
    <source>
        <strain evidence="2 3">CLL-7-23</strain>
    </source>
</reference>
<comment type="caution">
    <text evidence="2">The sequence shown here is derived from an EMBL/GenBank/DDBJ whole genome shotgun (WGS) entry which is preliminary data.</text>
</comment>
<dbReference type="PIRSF" id="PIRSF016897">
    <property type="entry name" value="GlpP"/>
    <property type="match status" value="1"/>
</dbReference>
<sequence>MGFHDQNILPAVRNMKQFDIFLDSPFTYGVLLDIHLGHLGGVISAAKLRGKKMLVHVDLIQGIKHDEYGAEFICQEMKPAGILSTRSSVIAKAKQKKVYAIQRMFLIDTSAMMKSIELVKKHRPDFIEVLPGVVPELIKEVHERTGIPIFAGGFIRSETDVKKALDAGAVAVTTSETQLWKTYERENKIVKKY</sequence>
<dbReference type="Pfam" id="PF04309">
    <property type="entry name" value="G3P_antiterm"/>
    <property type="match status" value="1"/>
</dbReference>
<dbReference type="PANTHER" id="PTHR35787:SF1">
    <property type="entry name" value="GLYCEROL UPTAKE OPERON ANTITERMINATOR REGULATORY PROTEIN"/>
    <property type="match status" value="1"/>
</dbReference>
<dbReference type="InterPro" id="IPR013785">
    <property type="entry name" value="Aldolase_TIM"/>
</dbReference>
<dbReference type="SUPFAM" id="SSF110391">
    <property type="entry name" value="GlpP-like"/>
    <property type="match status" value="1"/>
</dbReference>
<gene>
    <name evidence="2" type="ORF">PJ311_16510</name>
</gene>
<evidence type="ECO:0000313" key="2">
    <source>
        <dbReference type="EMBL" id="MDA7028177.1"/>
    </source>
</evidence>
<dbReference type="Proteomes" id="UP001211894">
    <property type="component" value="Unassembled WGS sequence"/>
</dbReference>
<keyword evidence="1" id="KW-0694">RNA-binding</keyword>
<organism evidence="2 3">
    <name type="scientific">Bacillus changyiensis</name>
    <dbReference type="NCBI Taxonomy" id="3004103"/>
    <lineage>
        <taxon>Bacteria</taxon>
        <taxon>Bacillati</taxon>
        <taxon>Bacillota</taxon>
        <taxon>Bacilli</taxon>
        <taxon>Bacillales</taxon>
        <taxon>Bacillaceae</taxon>
        <taxon>Bacillus</taxon>
    </lineage>
</organism>
<dbReference type="Gene3D" id="3.20.20.70">
    <property type="entry name" value="Aldolase class I"/>
    <property type="match status" value="1"/>
</dbReference>
<keyword evidence="1" id="KW-0804">Transcription</keyword>
<dbReference type="PANTHER" id="PTHR35787">
    <property type="entry name" value="GLYCEROL UPTAKE OPERON ANTITERMINATOR REGULATORY PROTEIN"/>
    <property type="match status" value="1"/>
</dbReference>
<keyword evidence="1" id="KW-0319">Glycerol metabolism</keyword>
<proteinExistence type="predicted"/>
<evidence type="ECO:0000313" key="3">
    <source>
        <dbReference type="Proteomes" id="UP001211894"/>
    </source>
</evidence>
<comment type="function">
    <text evidence="1">Regulates expression of the glpD operon. In the presence of glycerol 3-phosphate (G3P) causes antitermination of transcription of glpD at the inverted repeat of the leader region to enhance its transcription. Binds and stabilizes glpD leader mRNA.</text>
</comment>
<keyword evidence="1" id="KW-0805">Transcription regulation</keyword>
<dbReference type="EMBL" id="JAQKAB010000013">
    <property type="protein sequence ID" value="MDA7028177.1"/>
    <property type="molecule type" value="Genomic_DNA"/>
</dbReference>
<dbReference type="RefSeq" id="WP_271341992.1">
    <property type="nucleotide sequence ID" value="NZ_JAQKAB010000013.1"/>
</dbReference>
<keyword evidence="3" id="KW-1185">Reference proteome</keyword>
<dbReference type="InterPro" id="IPR006699">
    <property type="entry name" value="GlpP"/>
</dbReference>
<name>A0ABT4XA08_9BACI</name>
<accession>A0ABT4XA08</accession>
<evidence type="ECO:0000256" key="1">
    <source>
        <dbReference type="PIRNR" id="PIRNR016897"/>
    </source>
</evidence>